<dbReference type="InterPro" id="IPR000014">
    <property type="entry name" value="PAS"/>
</dbReference>
<evidence type="ECO:0000256" key="4">
    <source>
        <dbReference type="SAM" id="MobiDB-lite"/>
    </source>
</evidence>
<dbReference type="Gene3D" id="3.30.450.40">
    <property type="match status" value="1"/>
</dbReference>
<dbReference type="PANTHER" id="PTHR43102:SF2">
    <property type="entry name" value="GAF DOMAIN-CONTAINING PROTEIN"/>
    <property type="match status" value="1"/>
</dbReference>
<keyword evidence="1" id="KW-0157">Chromophore</keyword>
<dbReference type="SMART" id="SM00065">
    <property type="entry name" value="GAF"/>
    <property type="match status" value="1"/>
</dbReference>
<dbReference type="AlphaFoldDB" id="A0A126X2N0"/>
<dbReference type="InterPro" id="IPR003018">
    <property type="entry name" value="GAF"/>
</dbReference>
<feature type="region of interest" description="Disordered" evidence="4">
    <location>
        <begin position="435"/>
        <end position="518"/>
    </location>
</feature>
<evidence type="ECO:0000256" key="3">
    <source>
        <dbReference type="ARBA" id="ARBA00023170"/>
    </source>
</evidence>
<dbReference type="InterPro" id="IPR029016">
    <property type="entry name" value="GAF-like_dom_sf"/>
</dbReference>
<evidence type="ECO:0000313" key="6">
    <source>
        <dbReference type="EMBL" id="AML78959.1"/>
    </source>
</evidence>
<dbReference type="SUPFAM" id="SSF55781">
    <property type="entry name" value="GAF domain-like"/>
    <property type="match status" value="1"/>
</dbReference>
<dbReference type="GO" id="GO:0009881">
    <property type="term" value="F:photoreceptor activity"/>
    <property type="evidence" value="ECO:0007669"/>
    <property type="project" value="UniProtKB-KW"/>
</dbReference>
<dbReference type="PANTHER" id="PTHR43102">
    <property type="entry name" value="SLR1143 PROTEIN"/>
    <property type="match status" value="1"/>
</dbReference>
<feature type="region of interest" description="Disordered" evidence="4">
    <location>
        <begin position="1"/>
        <end position="70"/>
    </location>
</feature>
<proteinExistence type="evidence at transcript level"/>
<dbReference type="Pfam" id="PF13426">
    <property type="entry name" value="PAS_9"/>
    <property type="match status" value="1"/>
</dbReference>
<keyword evidence="1" id="KW-0600">Photoreceptor protein</keyword>
<dbReference type="NCBIfam" id="TIGR00229">
    <property type="entry name" value="sensory_box"/>
    <property type="match status" value="1"/>
</dbReference>
<dbReference type="CDD" id="cd00130">
    <property type="entry name" value="PAS"/>
    <property type="match status" value="1"/>
</dbReference>
<dbReference type="EMBL" id="KU701332">
    <property type="protein sequence ID" value="AML78959.1"/>
    <property type="molecule type" value="mRNA"/>
</dbReference>
<dbReference type="SUPFAM" id="SSF55785">
    <property type="entry name" value="PYP-like sensor domain (PAS domain)"/>
    <property type="match status" value="1"/>
</dbReference>
<evidence type="ECO:0000256" key="2">
    <source>
        <dbReference type="ARBA" id="ARBA00022606"/>
    </source>
</evidence>
<dbReference type="PROSITE" id="PS50112">
    <property type="entry name" value="PAS"/>
    <property type="match status" value="1"/>
</dbReference>
<feature type="compositionally biased region" description="Gly residues" evidence="4">
    <location>
        <begin position="468"/>
        <end position="482"/>
    </location>
</feature>
<dbReference type="Gene3D" id="3.30.450.20">
    <property type="entry name" value="PAS domain"/>
    <property type="match status" value="1"/>
</dbReference>
<dbReference type="InterPro" id="IPR035965">
    <property type="entry name" value="PAS-like_dom_sf"/>
</dbReference>
<evidence type="ECO:0000259" key="5">
    <source>
        <dbReference type="PROSITE" id="PS50112"/>
    </source>
</evidence>
<accession>A0A126X2N0</accession>
<feature type="compositionally biased region" description="Basic and acidic residues" evidence="4">
    <location>
        <begin position="43"/>
        <end position="61"/>
    </location>
</feature>
<keyword evidence="2" id="KW-0716">Sensory transduction</keyword>
<dbReference type="Pfam" id="PF01590">
    <property type="entry name" value="GAF"/>
    <property type="match status" value="1"/>
</dbReference>
<evidence type="ECO:0000256" key="1">
    <source>
        <dbReference type="ARBA" id="ARBA00022543"/>
    </source>
</evidence>
<sequence>MDSSEKTDINVPPPLRKWHSLDPAMKGSPRRSLGTGTLKKKVSFKESDFEREGEGMDEEGRWSGATGAARGAGGEGYNAQNAFAGFDAAGRRMLPLDKFLSLPKIKLRMPSLLNKDSAVEEGREGVDESFYPPDVHPMRPANGDKFSAEGAPWPSNEAFRSKVLNSLKIVDSEPEPRFDRLAKLAAKVFDIPVALVSLIDNCRQFFKASQGTENTKFCSNSRNTSFCAYTLLPAADPCLVVENALLDSRFAQNRLVVGDPRIRFYAGAPLLTSDGAILGALCLIDFKPRQFSRDDRELLLALAHLVVMEIEKHRRDDEVMKMKMEALNTNQTSPVLAVGAYTEGLLLVDVAAPGQPIIYVNPAWEEITGYKMDEVVGKHCGALLQGPQTSPHAISKFRAARIDGTGAAVHILNYRKDGNPFWNWMRIRPVHAPLPPTAEGYGDSDSNAGTPTPAESSVTEERAAAAGHGEGGATSPAGGSGEGSSPTTGLITESGLEQAENGRTGGGEEGNGKAERVGPRYYIGILAKGKAVI</sequence>
<reference evidence="6" key="1">
    <citation type="journal article" date="2016" name="Proc. Natl. Acad. Sci. U.S.A.">
        <title>Functional and topological diversity of LOV domain photoreceptors.</title>
        <authorList>
            <person name="Glantz S.T."/>
            <person name="Carpenter E.J."/>
            <person name="Melkonian M."/>
            <person name="Gardner K.H."/>
            <person name="Boyden E.S."/>
            <person name="Wong G.K."/>
            <person name="Chow B.Y."/>
        </authorList>
    </citation>
    <scope>NUCLEOTIDE SEQUENCE</scope>
    <source>
        <strain evidence="6">VAZE_2055086</strain>
    </source>
</reference>
<organism evidence="6">
    <name type="scientific">Cylindrocystis sp. BC-2016</name>
    <dbReference type="NCBI Taxonomy" id="1799571"/>
    <lineage>
        <taxon>Eukaryota</taxon>
        <taxon>Viridiplantae</taxon>
        <taxon>Streptophyta</taxon>
        <taxon>Zygnematophyceae</taxon>
        <taxon>Zygnematophycidae</taxon>
        <taxon>Zygnematales</taxon>
        <taxon>Mesotaeniaceae</taxon>
        <taxon>Cylindrocystis</taxon>
    </lineage>
</organism>
<feature type="domain" description="PAS" evidence="5">
    <location>
        <begin position="330"/>
        <end position="378"/>
    </location>
</feature>
<protein>
    <submittedName>
        <fullName evidence="6">Putative LOV domain-containing protein</fullName>
    </submittedName>
</protein>
<feature type="compositionally biased region" description="Polar residues" evidence="4">
    <location>
        <begin position="444"/>
        <end position="457"/>
    </location>
</feature>
<name>A0A126X2N0_9VIRI</name>
<keyword evidence="3" id="KW-0675">Receptor</keyword>